<name>A0A9N8H5Q7_9STRA</name>
<keyword evidence="2" id="KW-1185">Reference proteome</keyword>
<reference evidence="1" key="1">
    <citation type="submission" date="2020-06" db="EMBL/GenBank/DDBJ databases">
        <authorList>
            <consortium name="Plant Systems Biology data submission"/>
        </authorList>
    </citation>
    <scope>NUCLEOTIDE SEQUENCE</scope>
    <source>
        <strain evidence="1">D6</strain>
    </source>
</reference>
<comment type="caution">
    <text evidence="1">The sequence shown here is derived from an EMBL/GenBank/DDBJ whole genome shotgun (WGS) entry which is preliminary data.</text>
</comment>
<evidence type="ECO:0000313" key="1">
    <source>
        <dbReference type="EMBL" id="CAB9500290.1"/>
    </source>
</evidence>
<sequence>MAPSRHAILFHGSLIRGRASSIDEWKMFFGVSPNVILFLWWLCGFDQDPNVTVERLLWALLFIKVYGTEPVLGGLTGVTRKTYRKWVWYILPLIAAAKPDVVSCLLSSDIFVFDSHISQIAWRNRFRNDKGRTCLTTVDCFDLKIHEQLTAAQSSKSKNRRRNKRDKSGHQITCDLRWYSQKHRGPGVKYEVAVCIQTGDIVWFRGPFPCGQWSDKKIFTNKLIHCLDDDREEMVEADGHYTGYPFHIRMPKDYLSESDKVAKAIARARHETVNRKITSFGVMSHTFRHPLSKHKVCADAVAVCVQSAIECGEKPFQVNY</sequence>
<evidence type="ECO:0008006" key="3">
    <source>
        <dbReference type="Google" id="ProtNLM"/>
    </source>
</evidence>
<dbReference type="EMBL" id="CAICTM010000079">
    <property type="protein sequence ID" value="CAB9500290.1"/>
    <property type="molecule type" value="Genomic_DNA"/>
</dbReference>
<accession>A0A9N8H5Q7</accession>
<dbReference type="OrthoDB" id="38519at2759"/>
<proteinExistence type="predicted"/>
<dbReference type="AlphaFoldDB" id="A0A9N8H5Q7"/>
<organism evidence="1 2">
    <name type="scientific">Seminavis robusta</name>
    <dbReference type="NCBI Taxonomy" id="568900"/>
    <lineage>
        <taxon>Eukaryota</taxon>
        <taxon>Sar</taxon>
        <taxon>Stramenopiles</taxon>
        <taxon>Ochrophyta</taxon>
        <taxon>Bacillariophyta</taxon>
        <taxon>Bacillariophyceae</taxon>
        <taxon>Bacillariophycidae</taxon>
        <taxon>Naviculales</taxon>
        <taxon>Naviculaceae</taxon>
        <taxon>Seminavis</taxon>
    </lineage>
</organism>
<dbReference type="Proteomes" id="UP001153069">
    <property type="component" value="Unassembled WGS sequence"/>
</dbReference>
<gene>
    <name evidence="1" type="ORF">SEMRO_80_G043190.1</name>
</gene>
<protein>
    <recommendedName>
        <fullName evidence="3">DDE Tnp4 domain-containing protein</fullName>
    </recommendedName>
</protein>
<evidence type="ECO:0000313" key="2">
    <source>
        <dbReference type="Proteomes" id="UP001153069"/>
    </source>
</evidence>